<evidence type="ECO:0000256" key="1">
    <source>
        <dbReference type="ARBA" id="ARBA00022578"/>
    </source>
</evidence>
<name>A0A1I3BQL2_9RHOB</name>
<evidence type="ECO:0000256" key="2">
    <source>
        <dbReference type="ARBA" id="ARBA00023125"/>
    </source>
</evidence>
<keyword evidence="2" id="KW-0238">DNA-binding</keyword>
<dbReference type="PANTHER" id="PTHR35528">
    <property type="entry name" value="BLL1675 PROTEIN"/>
    <property type="match status" value="1"/>
</dbReference>
<gene>
    <name evidence="6" type="ORF">SAMN05216258_101270</name>
</gene>
<feature type="compositionally biased region" description="Basic and acidic residues" evidence="4">
    <location>
        <begin position="159"/>
        <end position="168"/>
    </location>
</feature>
<evidence type="ECO:0000256" key="4">
    <source>
        <dbReference type="SAM" id="MobiDB-lite"/>
    </source>
</evidence>
<proteinExistence type="predicted"/>
<feature type="domain" description="DDE" evidence="5">
    <location>
        <begin position="74"/>
        <end position="195"/>
    </location>
</feature>
<evidence type="ECO:0000259" key="5">
    <source>
        <dbReference type="Pfam" id="PF13610"/>
    </source>
</evidence>
<dbReference type="GO" id="GO:0032196">
    <property type="term" value="P:transposition"/>
    <property type="evidence" value="ECO:0007669"/>
    <property type="project" value="UniProtKB-KW"/>
</dbReference>
<keyword evidence="7" id="KW-1185">Reference proteome</keyword>
<keyword evidence="3" id="KW-0233">DNA recombination</keyword>
<evidence type="ECO:0000313" key="7">
    <source>
        <dbReference type="Proteomes" id="UP000199377"/>
    </source>
</evidence>
<dbReference type="Proteomes" id="UP000199377">
    <property type="component" value="Unassembled WGS sequence"/>
</dbReference>
<accession>A0A1I3BQL2</accession>
<reference evidence="6 7" key="1">
    <citation type="submission" date="2016-10" db="EMBL/GenBank/DDBJ databases">
        <authorList>
            <person name="de Groot N.N."/>
        </authorList>
    </citation>
    <scope>NUCLEOTIDE SEQUENCE [LARGE SCALE GENOMIC DNA]</scope>
    <source>
        <strain evidence="6 7">CGMCC 1.11030</strain>
    </source>
</reference>
<dbReference type="InterPro" id="IPR047930">
    <property type="entry name" value="Transpos_IS6"/>
</dbReference>
<organism evidence="6 7">
    <name type="scientific">Albimonas pacifica</name>
    <dbReference type="NCBI Taxonomy" id="1114924"/>
    <lineage>
        <taxon>Bacteria</taxon>
        <taxon>Pseudomonadati</taxon>
        <taxon>Pseudomonadota</taxon>
        <taxon>Alphaproteobacteria</taxon>
        <taxon>Rhodobacterales</taxon>
        <taxon>Paracoccaceae</taxon>
        <taxon>Albimonas</taxon>
    </lineage>
</organism>
<dbReference type="AlphaFoldDB" id="A0A1I3BQL2"/>
<sequence length="197" mass="22697">MRPVSFARHRLPPLTIQHAVWLHLRLALSCRDVENLLAERGIAASCETARRWAPTFGAAFAQRIRKRRPRPSGRWRLDEVFLRIRGRIHHLRRAVDDEGEALEALVQSRPDRRAALKLPRKPLKRRGFAPEPIATDRLRSYGAALRDFGLANRHVTGERSNYRAEVPHRPTRKKERQRRGVRSPGSAQRFLSIHAAA</sequence>
<feature type="compositionally biased region" description="Basic residues" evidence="4">
    <location>
        <begin position="169"/>
        <end position="181"/>
    </location>
</feature>
<evidence type="ECO:0000313" key="6">
    <source>
        <dbReference type="EMBL" id="SFH64567.1"/>
    </source>
</evidence>
<dbReference type="PANTHER" id="PTHR35528:SF3">
    <property type="entry name" value="BLL1675 PROTEIN"/>
    <property type="match status" value="1"/>
</dbReference>
<dbReference type="NCBIfam" id="NF033587">
    <property type="entry name" value="transpos_IS6"/>
    <property type="match status" value="1"/>
</dbReference>
<keyword evidence="1" id="KW-0815">Transposition</keyword>
<protein>
    <submittedName>
        <fullName evidence="6">Putative transposase</fullName>
    </submittedName>
</protein>
<dbReference type="STRING" id="1114924.SAMN05216258_101270"/>
<dbReference type="InterPro" id="IPR052183">
    <property type="entry name" value="IS_Transposase"/>
</dbReference>
<dbReference type="GO" id="GO:0003677">
    <property type="term" value="F:DNA binding"/>
    <property type="evidence" value="ECO:0007669"/>
    <property type="project" value="UniProtKB-KW"/>
</dbReference>
<dbReference type="Pfam" id="PF13610">
    <property type="entry name" value="DDE_Tnp_IS240"/>
    <property type="match status" value="1"/>
</dbReference>
<dbReference type="InterPro" id="IPR032874">
    <property type="entry name" value="DDE_dom"/>
</dbReference>
<feature type="region of interest" description="Disordered" evidence="4">
    <location>
        <begin position="159"/>
        <end position="197"/>
    </location>
</feature>
<dbReference type="GO" id="GO:0006310">
    <property type="term" value="P:DNA recombination"/>
    <property type="evidence" value="ECO:0007669"/>
    <property type="project" value="UniProtKB-KW"/>
</dbReference>
<evidence type="ECO:0000256" key="3">
    <source>
        <dbReference type="ARBA" id="ARBA00023172"/>
    </source>
</evidence>
<dbReference type="EMBL" id="FOQH01000001">
    <property type="protein sequence ID" value="SFH64567.1"/>
    <property type="molecule type" value="Genomic_DNA"/>
</dbReference>